<dbReference type="EMBL" id="JXTC01000139">
    <property type="protein sequence ID" value="PON85940.1"/>
    <property type="molecule type" value="Genomic_DNA"/>
</dbReference>
<evidence type="ECO:0000313" key="2">
    <source>
        <dbReference type="Proteomes" id="UP000237000"/>
    </source>
</evidence>
<organism evidence="1 2">
    <name type="scientific">Trema orientale</name>
    <name type="common">Charcoal tree</name>
    <name type="synonym">Celtis orientalis</name>
    <dbReference type="NCBI Taxonomy" id="63057"/>
    <lineage>
        <taxon>Eukaryota</taxon>
        <taxon>Viridiplantae</taxon>
        <taxon>Streptophyta</taxon>
        <taxon>Embryophyta</taxon>
        <taxon>Tracheophyta</taxon>
        <taxon>Spermatophyta</taxon>
        <taxon>Magnoliopsida</taxon>
        <taxon>eudicotyledons</taxon>
        <taxon>Gunneridae</taxon>
        <taxon>Pentapetalae</taxon>
        <taxon>rosids</taxon>
        <taxon>fabids</taxon>
        <taxon>Rosales</taxon>
        <taxon>Cannabaceae</taxon>
        <taxon>Trema</taxon>
    </lineage>
</organism>
<comment type="caution">
    <text evidence="1">The sequence shown here is derived from an EMBL/GenBank/DDBJ whole genome shotgun (WGS) entry which is preliminary data.</text>
</comment>
<dbReference type="OrthoDB" id="1683330at2759"/>
<gene>
    <name evidence="1" type="ORF">TorRG33x02_182380</name>
</gene>
<sequence>MLDLRNHVKKGTLVLEGSNDVLTMVLGTLEHSGLDPIEFASEHVPPQPTAQDPIAFASNHVLTEPTIPDPTLFDRPPDQVHNRKYKLAVGAVDNIVASGYVIGSTTGFVHNVPLGELNYHVVVEISYNDFALLSIPNENFVATLVEHIVGSYSAWPKVLVTFNDELVKKHPNPRQAPQPQGPPT</sequence>
<evidence type="ECO:0008006" key="3">
    <source>
        <dbReference type="Google" id="ProtNLM"/>
    </source>
</evidence>
<protein>
    <recommendedName>
        <fullName evidence="3">Transposase Tnp1/En/Spm-like domain-containing protein</fullName>
    </recommendedName>
</protein>
<reference evidence="2" key="1">
    <citation type="submission" date="2016-06" db="EMBL/GenBank/DDBJ databases">
        <title>Parallel loss of symbiosis genes in relatives of nitrogen-fixing non-legume Parasponia.</title>
        <authorList>
            <person name="Van Velzen R."/>
            <person name="Holmer R."/>
            <person name="Bu F."/>
            <person name="Rutten L."/>
            <person name="Van Zeijl A."/>
            <person name="Liu W."/>
            <person name="Santuari L."/>
            <person name="Cao Q."/>
            <person name="Sharma T."/>
            <person name="Shen D."/>
            <person name="Roswanjaya Y."/>
            <person name="Wardhani T."/>
            <person name="Kalhor M.S."/>
            <person name="Jansen J."/>
            <person name="Van den Hoogen J."/>
            <person name="Gungor B."/>
            <person name="Hartog M."/>
            <person name="Hontelez J."/>
            <person name="Verver J."/>
            <person name="Yang W.-C."/>
            <person name="Schijlen E."/>
            <person name="Repin R."/>
            <person name="Schilthuizen M."/>
            <person name="Schranz E."/>
            <person name="Heidstra R."/>
            <person name="Miyata K."/>
            <person name="Fedorova E."/>
            <person name="Kohlen W."/>
            <person name="Bisseling T."/>
            <person name="Smit S."/>
            <person name="Geurts R."/>
        </authorList>
    </citation>
    <scope>NUCLEOTIDE SEQUENCE [LARGE SCALE GENOMIC DNA]</scope>
    <source>
        <strain evidence="2">cv. RG33-2</strain>
    </source>
</reference>
<dbReference type="InParanoid" id="A0A2P5EK80"/>
<dbReference type="AlphaFoldDB" id="A0A2P5EK80"/>
<accession>A0A2P5EK80</accession>
<name>A0A2P5EK80_TREOI</name>
<proteinExistence type="predicted"/>
<dbReference type="Proteomes" id="UP000237000">
    <property type="component" value="Unassembled WGS sequence"/>
</dbReference>
<keyword evidence="2" id="KW-1185">Reference proteome</keyword>
<evidence type="ECO:0000313" key="1">
    <source>
        <dbReference type="EMBL" id="PON85940.1"/>
    </source>
</evidence>